<reference evidence="1" key="1">
    <citation type="journal article" date="2021" name="PeerJ">
        <title>Extensive microbial diversity within the chicken gut microbiome revealed by metagenomics and culture.</title>
        <authorList>
            <person name="Gilroy R."/>
            <person name="Ravi A."/>
            <person name="Getino M."/>
            <person name="Pursley I."/>
            <person name="Horton D.L."/>
            <person name="Alikhan N.F."/>
            <person name="Baker D."/>
            <person name="Gharbi K."/>
            <person name="Hall N."/>
            <person name="Watson M."/>
            <person name="Adriaenssens E.M."/>
            <person name="Foster-Nyarko E."/>
            <person name="Jarju S."/>
            <person name="Secka A."/>
            <person name="Antonio M."/>
            <person name="Oren A."/>
            <person name="Chaudhuri R.R."/>
            <person name="La Ragione R."/>
            <person name="Hildebrand F."/>
            <person name="Pallen M.J."/>
        </authorList>
    </citation>
    <scope>NUCLEOTIDE SEQUENCE</scope>
    <source>
        <strain evidence="1">ChiSxjej6B18-287</strain>
    </source>
</reference>
<sequence length="98" mass="11211">MSVFKDSYYEIKVTEDTEVYHVDPENIAGFLESIRRVVTGIFHEAIGLAQYVYEECFVKGNSLEDIMPGDPRTQKAITAVYMLYMDEQNADESDEITS</sequence>
<protein>
    <submittedName>
        <fullName evidence="1">Uncharacterized protein</fullName>
    </submittedName>
</protein>
<evidence type="ECO:0000313" key="2">
    <source>
        <dbReference type="Proteomes" id="UP000823893"/>
    </source>
</evidence>
<organism evidence="1 2">
    <name type="scientific">Candidatus Blautia merdigallinarum</name>
    <dbReference type="NCBI Taxonomy" id="2838495"/>
    <lineage>
        <taxon>Bacteria</taxon>
        <taxon>Bacillati</taxon>
        <taxon>Bacillota</taxon>
        <taxon>Clostridia</taxon>
        <taxon>Lachnospirales</taxon>
        <taxon>Lachnospiraceae</taxon>
        <taxon>Blautia</taxon>
    </lineage>
</organism>
<evidence type="ECO:0000313" key="1">
    <source>
        <dbReference type="EMBL" id="HJC11026.1"/>
    </source>
</evidence>
<name>A0A9D2SL29_9FIRM</name>
<proteinExistence type="predicted"/>
<gene>
    <name evidence="1" type="ORF">H9935_09485</name>
</gene>
<dbReference type="Proteomes" id="UP000823893">
    <property type="component" value="Unassembled WGS sequence"/>
</dbReference>
<reference evidence="1" key="2">
    <citation type="submission" date="2021-04" db="EMBL/GenBank/DDBJ databases">
        <authorList>
            <person name="Gilroy R."/>
        </authorList>
    </citation>
    <scope>NUCLEOTIDE SEQUENCE</scope>
    <source>
        <strain evidence="1">ChiSxjej6B18-287</strain>
    </source>
</reference>
<dbReference type="AlphaFoldDB" id="A0A9D2SL29"/>
<dbReference type="EMBL" id="DWWV01000120">
    <property type="protein sequence ID" value="HJC11026.1"/>
    <property type="molecule type" value="Genomic_DNA"/>
</dbReference>
<accession>A0A9D2SL29</accession>
<comment type="caution">
    <text evidence="1">The sequence shown here is derived from an EMBL/GenBank/DDBJ whole genome shotgun (WGS) entry which is preliminary data.</text>
</comment>